<dbReference type="EMBL" id="FNQB01000001">
    <property type="protein sequence ID" value="SDY54343.1"/>
    <property type="molecule type" value="Genomic_DNA"/>
</dbReference>
<keyword evidence="2" id="KW-1185">Reference proteome</keyword>
<accession>A0A1H3KQD8</accession>
<dbReference type="AlphaFoldDB" id="A0A1H3KQD8"/>
<protein>
    <submittedName>
        <fullName evidence="1">Uncharacterized protein</fullName>
    </submittedName>
</protein>
<dbReference type="STRING" id="137265.SAMN05421684_0277"/>
<gene>
    <name evidence="1" type="ORF">SAMN05421684_0277</name>
</gene>
<name>A0A1H3KQD8_9ACTN</name>
<sequence length="217" mass="24475">MLGLVEGSDDGAFLAWRTALHGLTSDKDVAKAWRRSRYTFAHRLGEALTVASHGRPAMEGPLIYGVWLRWGLLYVGQTREGERRLRDLPVGESHHLANTFPPEIWHKVVVIAWPRLAEAERLAGVLQPDLVGLALEHRLQNELRPLANSERRKSDGSWREVDWRASSSRGARTAHAVDDLFHAVRQVWDEAASRSEQDEHASAVCRVVFPETLLPQD</sequence>
<reference evidence="2" key="1">
    <citation type="submission" date="2016-10" db="EMBL/GenBank/DDBJ databases">
        <authorList>
            <person name="Varghese N."/>
            <person name="Submissions S."/>
        </authorList>
    </citation>
    <scope>NUCLEOTIDE SEQUENCE [LARGE SCALE GENOMIC DNA]</scope>
    <source>
        <strain evidence="2">DSM 44718</strain>
    </source>
</reference>
<evidence type="ECO:0000313" key="1">
    <source>
        <dbReference type="EMBL" id="SDY54343.1"/>
    </source>
</evidence>
<dbReference type="Proteomes" id="UP000199632">
    <property type="component" value="Unassembled WGS sequence"/>
</dbReference>
<organism evidence="1 2">
    <name type="scientific">Asanoa ishikariensis</name>
    <dbReference type="NCBI Taxonomy" id="137265"/>
    <lineage>
        <taxon>Bacteria</taxon>
        <taxon>Bacillati</taxon>
        <taxon>Actinomycetota</taxon>
        <taxon>Actinomycetes</taxon>
        <taxon>Micromonosporales</taxon>
        <taxon>Micromonosporaceae</taxon>
        <taxon>Asanoa</taxon>
    </lineage>
</organism>
<evidence type="ECO:0000313" key="2">
    <source>
        <dbReference type="Proteomes" id="UP000199632"/>
    </source>
</evidence>
<proteinExistence type="predicted"/>